<protein>
    <submittedName>
        <fullName evidence="6">TetR/AcrR family transcriptional regulator</fullName>
    </submittedName>
</protein>
<dbReference type="OrthoDB" id="9814200at2"/>
<dbReference type="RefSeq" id="WP_111145492.1">
    <property type="nucleotide sequence ID" value="NZ_QKRB01000031.1"/>
</dbReference>
<name>A0A2W1LRQ2_9BACL</name>
<keyword evidence="7" id="KW-1185">Reference proteome</keyword>
<dbReference type="PROSITE" id="PS50977">
    <property type="entry name" value="HTH_TETR_2"/>
    <property type="match status" value="1"/>
</dbReference>
<dbReference type="Gene3D" id="1.10.357.10">
    <property type="entry name" value="Tetracycline Repressor, domain 2"/>
    <property type="match status" value="1"/>
</dbReference>
<keyword evidence="1" id="KW-0805">Transcription regulation</keyword>
<dbReference type="EMBL" id="QKRB01000031">
    <property type="protein sequence ID" value="PZD97164.1"/>
    <property type="molecule type" value="Genomic_DNA"/>
</dbReference>
<evidence type="ECO:0000256" key="3">
    <source>
        <dbReference type="ARBA" id="ARBA00023163"/>
    </source>
</evidence>
<reference evidence="6 7" key="1">
    <citation type="submission" date="2018-06" db="EMBL/GenBank/DDBJ databases">
        <title>Paenibacillus imtechensis sp. nov.</title>
        <authorList>
            <person name="Pinnaka A.K."/>
            <person name="Singh H."/>
            <person name="Kaur M."/>
        </authorList>
    </citation>
    <scope>NUCLEOTIDE SEQUENCE [LARGE SCALE GENOMIC DNA]</scope>
    <source>
        <strain evidence="6 7">SMB1</strain>
    </source>
</reference>
<feature type="domain" description="HTH tetR-type" evidence="5">
    <location>
        <begin position="9"/>
        <end position="69"/>
    </location>
</feature>
<gene>
    <name evidence="6" type="ORF">DNH61_04565</name>
</gene>
<accession>A0A2W1LRQ2</accession>
<dbReference type="PRINTS" id="PR00455">
    <property type="entry name" value="HTHTETR"/>
</dbReference>
<proteinExistence type="predicted"/>
<dbReference type="Pfam" id="PF00440">
    <property type="entry name" value="TetR_N"/>
    <property type="match status" value="1"/>
</dbReference>
<evidence type="ECO:0000259" key="5">
    <source>
        <dbReference type="PROSITE" id="PS50977"/>
    </source>
</evidence>
<organism evidence="6 7">
    <name type="scientific">Paenibacillus sambharensis</name>
    <dbReference type="NCBI Taxonomy" id="1803190"/>
    <lineage>
        <taxon>Bacteria</taxon>
        <taxon>Bacillati</taxon>
        <taxon>Bacillota</taxon>
        <taxon>Bacilli</taxon>
        <taxon>Bacillales</taxon>
        <taxon>Paenibacillaceae</taxon>
        <taxon>Paenibacillus</taxon>
    </lineage>
</organism>
<evidence type="ECO:0000313" key="6">
    <source>
        <dbReference type="EMBL" id="PZD97164.1"/>
    </source>
</evidence>
<dbReference type="SUPFAM" id="SSF46689">
    <property type="entry name" value="Homeodomain-like"/>
    <property type="match status" value="1"/>
</dbReference>
<dbReference type="InterPro" id="IPR050109">
    <property type="entry name" value="HTH-type_TetR-like_transc_reg"/>
</dbReference>
<dbReference type="AlphaFoldDB" id="A0A2W1LRQ2"/>
<evidence type="ECO:0000256" key="4">
    <source>
        <dbReference type="PROSITE-ProRule" id="PRU00335"/>
    </source>
</evidence>
<evidence type="ECO:0000256" key="2">
    <source>
        <dbReference type="ARBA" id="ARBA00023125"/>
    </source>
</evidence>
<dbReference type="Proteomes" id="UP000249522">
    <property type="component" value="Unassembled WGS sequence"/>
</dbReference>
<dbReference type="PANTHER" id="PTHR30055">
    <property type="entry name" value="HTH-TYPE TRANSCRIPTIONAL REGULATOR RUTR"/>
    <property type="match status" value="1"/>
</dbReference>
<dbReference type="GO" id="GO:0000976">
    <property type="term" value="F:transcription cis-regulatory region binding"/>
    <property type="evidence" value="ECO:0007669"/>
    <property type="project" value="TreeGrafter"/>
</dbReference>
<dbReference type="PANTHER" id="PTHR30055:SF234">
    <property type="entry name" value="HTH-TYPE TRANSCRIPTIONAL REGULATOR BETI"/>
    <property type="match status" value="1"/>
</dbReference>
<sequence length="243" mass="26549">MVQDSDISNETRMRILDVTTQLLAASTTGEISNRAICEAAGVKPPTLYHYFGDKDGLVQTVVNEAFERYLESKRKVGRTGDLITDFRRGWDMHVEFGVGNPALYDLMYGRPLIRNMSPAVSTARSELLKFMSEFEAAGRLRLPIQLATDVVESAAIGVTLQLIRTNSADSDPLVFITREAVMAAVIGPDSPYGSHPASPEIAAAAARLRDELPRGQVSTLRASETSLLHDWLDILAGGTNTIR</sequence>
<dbReference type="GO" id="GO:0003700">
    <property type="term" value="F:DNA-binding transcription factor activity"/>
    <property type="evidence" value="ECO:0007669"/>
    <property type="project" value="TreeGrafter"/>
</dbReference>
<evidence type="ECO:0000313" key="7">
    <source>
        <dbReference type="Proteomes" id="UP000249522"/>
    </source>
</evidence>
<keyword evidence="2 4" id="KW-0238">DNA-binding</keyword>
<dbReference type="InterPro" id="IPR009057">
    <property type="entry name" value="Homeodomain-like_sf"/>
</dbReference>
<feature type="DNA-binding region" description="H-T-H motif" evidence="4">
    <location>
        <begin position="32"/>
        <end position="51"/>
    </location>
</feature>
<evidence type="ECO:0000256" key="1">
    <source>
        <dbReference type="ARBA" id="ARBA00023015"/>
    </source>
</evidence>
<comment type="caution">
    <text evidence="6">The sequence shown here is derived from an EMBL/GenBank/DDBJ whole genome shotgun (WGS) entry which is preliminary data.</text>
</comment>
<keyword evidence="3" id="KW-0804">Transcription</keyword>
<dbReference type="InterPro" id="IPR001647">
    <property type="entry name" value="HTH_TetR"/>
</dbReference>